<dbReference type="InterPro" id="IPR003018">
    <property type="entry name" value="GAF"/>
</dbReference>
<dbReference type="EMBL" id="JAUSRG010000009">
    <property type="protein sequence ID" value="MDP9906054.1"/>
    <property type="molecule type" value="Genomic_DNA"/>
</dbReference>
<dbReference type="Pfam" id="PF01590">
    <property type="entry name" value="GAF"/>
    <property type="match status" value="1"/>
</dbReference>
<gene>
    <name evidence="4" type="ORF">J2S90_003025</name>
    <name evidence="5" type="ORF">J2S93_003296</name>
</gene>
<accession>A0AAW8DK87</accession>
<dbReference type="EMBL" id="JAUSTF010000008">
    <property type="protein sequence ID" value="MDQ0181857.1"/>
    <property type="molecule type" value="Genomic_DNA"/>
</dbReference>
<dbReference type="InterPro" id="IPR051448">
    <property type="entry name" value="CdaR-like_regulators"/>
</dbReference>
<reference evidence="4 6" key="1">
    <citation type="submission" date="2023-07" db="EMBL/GenBank/DDBJ databases">
        <title>Sorghum-associated microbial communities from plants grown in Nebraska, USA.</title>
        <authorList>
            <person name="Schachtman D."/>
        </authorList>
    </citation>
    <scope>NUCLEOTIDE SEQUENCE</scope>
    <source>
        <strain evidence="4">DS1006</strain>
        <strain evidence="5 6">DS1016</strain>
    </source>
</reference>
<dbReference type="Gene3D" id="3.30.450.40">
    <property type="match status" value="1"/>
</dbReference>
<dbReference type="PANTHER" id="PTHR33744:SF1">
    <property type="entry name" value="DNA-BINDING TRANSCRIPTIONAL ACTIVATOR ADER"/>
    <property type="match status" value="1"/>
</dbReference>
<name>A0AAW8DK87_9MICC</name>
<evidence type="ECO:0000259" key="3">
    <source>
        <dbReference type="SMART" id="SM00065"/>
    </source>
</evidence>
<dbReference type="InterPro" id="IPR042070">
    <property type="entry name" value="PucR_C-HTH_sf"/>
</dbReference>
<keyword evidence="2" id="KW-0175">Coiled coil</keyword>
<evidence type="ECO:0000313" key="6">
    <source>
        <dbReference type="Proteomes" id="UP001230951"/>
    </source>
</evidence>
<dbReference type="SMART" id="SM00065">
    <property type="entry name" value="GAF"/>
    <property type="match status" value="1"/>
</dbReference>
<dbReference type="PANTHER" id="PTHR33744">
    <property type="entry name" value="CARBOHYDRATE DIACID REGULATOR"/>
    <property type="match status" value="1"/>
</dbReference>
<dbReference type="Gene3D" id="1.10.10.2840">
    <property type="entry name" value="PucR C-terminal helix-turn-helix domain"/>
    <property type="match status" value="1"/>
</dbReference>
<comment type="similarity">
    <text evidence="1">Belongs to the CdaR family.</text>
</comment>
<dbReference type="Pfam" id="PF17853">
    <property type="entry name" value="GGDEF_2"/>
    <property type="match status" value="1"/>
</dbReference>
<evidence type="ECO:0000256" key="2">
    <source>
        <dbReference type="SAM" id="Coils"/>
    </source>
</evidence>
<dbReference type="Proteomes" id="UP001242995">
    <property type="component" value="Unassembled WGS sequence"/>
</dbReference>
<dbReference type="SUPFAM" id="SSF55781">
    <property type="entry name" value="GAF domain-like"/>
    <property type="match status" value="1"/>
</dbReference>
<comment type="caution">
    <text evidence="4">The sequence shown here is derived from an EMBL/GenBank/DDBJ whole genome shotgun (WGS) entry which is preliminary data.</text>
</comment>
<proteinExistence type="inferred from homology"/>
<dbReference type="Proteomes" id="UP001230951">
    <property type="component" value="Unassembled WGS sequence"/>
</dbReference>
<sequence>MAQHLQGWLKALAHIGAAVNRGVSLSELLDLIAKTACELLSYDFCAITIPDAASQVLVIEGSYGLSAEYIRDINERHPVRLHGVHTPSPSGQAFALGVPVQIEDFGSNPTMLAWRAAARDQGYSSMISVPLNSSDETLGTLNCYTRLTHHFTREEESRLLMLADQAAVAITTSRLRSEQATRITVLKELNESLEEQYELQRNADAIHERLTALTLEGGGVRALGGALAEILDRPVAVCETNGTILYNTERDGISLPATLLANAAGLPLPDVMSAGNAGFLADVRVPDTTGMLTVVRVPVMIKEKVVAWIWTSGKLSELRPLDRQAMERAAAPLALELLRTRTATQAEWRDTGEILSGLLSGRGHGTALLAQAARLGHDLSLPHAVVAVRFETGNEGALPYWLAATFTRMALQVSPKPLLGSHEGYVVALWPLGPLTPIDEVRGIGDELRRIPSEGVQNTDRAHGAITGPVTSIADYPAAFATARGAVELAALRKSSPGTLVLGDLGLTGLLLQLPDVSALSHYTDDVLGPLRANHLARDPSLLPTLSALIHNDLNASKTAEQLHVQKDIVVEARRRIEDLLALNLSRVSDLTRISMALEVDNVIEARQRQRINDV</sequence>
<dbReference type="InterPro" id="IPR025736">
    <property type="entry name" value="PucR_C-HTH_dom"/>
</dbReference>
<evidence type="ECO:0000313" key="7">
    <source>
        <dbReference type="Proteomes" id="UP001242995"/>
    </source>
</evidence>
<feature type="domain" description="GAF" evidence="3">
    <location>
        <begin position="24"/>
        <end position="180"/>
    </location>
</feature>
<keyword evidence="6" id="KW-1185">Reference proteome</keyword>
<dbReference type="InterPro" id="IPR029016">
    <property type="entry name" value="GAF-like_dom_sf"/>
</dbReference>
<evidence type="ECO:0000256" key="1">
    <source>
        <dbReference type="ARBA" id="ARBA00006754"/>
    </source>
</evidence>
<evidence type="ECO:0000313" key="5">
    <source>
        <dbReference type="EMBL" id="MDQ0181857.1"/>
    </source>
</evidence>
<dbReference type="AlphaFoldDB" id="A0AAW8DK87"/>
<feature type="coiled-coil region" evidence="2">
    <location>
        <begin position="176"/>
        <end position="203"/>
    </location>
</feature>
<evidence type="ECO:0000313" key="4">
    <source>
        <dbReference type="EMBL" id="MDP9906054.1"/>
    </source>
</evidence>
<protein>
    <submittedName>
        <fullName evidence="4">GAF domain-containing protein/sugar diacid utilization regulator</fullName>
    </submittedName>
</protein>
<dbReference type="RefSeq" id="WP_306962379.1">
    <property type="nucleotide sequence ID" value="NZ_JAUSRG010000009.1"/>
</dbReference>
<dbReference type="InterPro" id="IPR041522">
    <property type="entry name" value="CdaR_GGDEF"/>
</dbReference>
<dbReference type="Pfam" id="PF13556">
    <property type="entry name" value="HTH_30"/>
    <property type="match status" value="1"/>
</dbReference>
<organism evidence="4 7">
    <name type="scientific">Arthrobacter bambusae</name>
    <dbReference type="NCBI Taxonomy" id="1338426"/>
    <lineage>
        <taxon>Bacteria</taxon>
        <taxon>Bacillati</taxon>
        <taxon>Actinomycetota</taxon>
        <taxon>Actinomycetes</taxon>
        <taxon>Micrococcales</taxon>
        <taxon>Micrococcaceae</taxon>
        <taxon>Arthrobacter</taxon>
    </lineage>
</organism>